<evidence type="ECO:0000256" key="5">
    <source>
        <dbReference type="ARBA" id="ARBA00022553"/>
    </source>
</evidence>
<keyword evidence="14 16" id="KW-0406">Ion transport</keyword>
<evidence type="ECO:0000256" key="6">
    <source>
        <dbReference type="ARBA" id="ARBA00022692"/>
    </source>
</evidence>
<evidence type="ECO:0000256" key="4">
    <source>
        <dbReference type="ARBA" id="ARBA00022538"/>
    </source>
</evidence>
<dbReference type="Gene3D" id="3.40.1110.10">
    <property type="entry name" value="Calcium-transporting ATPase, cytoplasmic domain N"/>
    <property type="match status" value="1"/>
</dbReference>
<keyword evidence="7 16" id="KW-0479">Metal-binding</keyword>
<feature type="domain" description="P-type ATPase A" evidence="17">
    <location>
        <begin position="108"/>
        <end position="211"/>
    </location>
</feature>
<dbReference type="HAMAP" id="MF_00285">
    <property type="entry name" value="KdpB"/>
    <property type="match status" value="1"/>
</dbReference>
<dbReference type="PANTHER" id="PTHR43743:SF1">
    <property type="entry name" value="POTASSIUM-TRANSPORTING ATPASE ATP-BINDING SUBUNIT"/>
    <property type="match status" value="1"/>
</dbReference>
<sequence length="701" mass="73673">MEVVKMNKRTVSAMLDPKIVLPAVGSAVAKLDPRLMIKSPVMFVVEVVAALTTVIFIRDLVTGGANLGFTFQIILWLWFTVLFANFAEAVAEGRGKAQAESLRKTRTESQAKLLSGSDKTYRLVPGTSLKVGDIVLVEAGDNIPSDGEVIEGVASVNEAAITGESAPVIRESGGDRSAVTGGTQVLSDWIRVRITAAQGSTFIDRMIKLVEGAERQKTPNEIALNILLAGLTIIFVFATVTIPSYATYAGGSISVVILVALFVTLIPTTIGALLSAIGIAGMDRLVRFNVLAMSGRAVEAAGDVDTLLLDKTGTITLGNRQATAFRPVRGVTEQELADSAQLASLADETPEGRSIVVLAKEKYGLRARDMAELAATFIPFTAQTRMSGVDAGSSSVRKGAVDAILNYVGGGTHAVASGNTVRLQSPAMSEVAREIQAISDEIAKAGGTPLAVARDGRLLGVVQLKDIVKGGIRERFAELRRMGIRTVMITGDNPMTAAAIAAEAGVDDFLAQATPEDKLKLIRDEQAKGKLVAMCGDGTNDAPALAQADVGVAMNTGTQAAREAGNMVDLDSNPTKLIEVVEIGKQLLMTRGALTTFSIANDVAKYFAIIPAMFLAFYPQLAVLNVMHLASPQSAILSAIIFNALIIIALIPLALKGVAYRAIGAGALLQRNLMIYGVGGIIIPFIGIKAIDLVVTALHLA</sequence>
<feature type="binding site" evidence="16">
    <location>
        <begin position="380"/>
        <end position="387"/>
    </location>
    <ligand>
        <name>ATP</name>
        <dbReference type="ChEBI" id="CHEBI:30616"/>
    </ligand>
</feature>
<dbReference type="GO" id="GO:0008556">
    <property type="term" value="F:P-type potassium transmembrane transporter activity"/>
    <property type="evidence" value="ECO:0007669"/>
    <property type="project" value="UniProtKB-UniRule"/>
</dbReference>
<dbReference type="InterPro" id="IPR036412">
    <property type="entry name" value="HAD-like_sf"/>
</dbReference>
<evidence type="ECO:0000256" key="8">
    <source>
        <dbReference type="ARBA" id="ARBA00022741"/>
    </source>
</evidence>
<evidence type="ECO:0000256" key="11">
    <source>
        <dbReference type="ARBA" id="ARBA00022958"/>
    </source>
</evidence>
<feature type="binding site" evidence="16">
    <location>
        <position position="541"/>
    </location>
    <ligand>
        <name>Mg(2+)</name>
        <dbReference type="ChEBI" id="CHEBI:18420"/>
    </ligand>
</feature>
<keyword evidence="3 16" id="KW-1003">Cell membrane</keyword>
<dbReference type="NCBIfam" id="TIGR01494">
    <property type="entry name" value="ATPase_P-type"/>
    <property type="match status" value="2"/>
</dbReference>
<dbReference type="Proteomes" id="UP000190675">
    <property type="component" value="Chromosome I"/>
</dbReference>
<evidence type="ECO:0000256" key="13">
    <source>
        <dbReference type="ARBA" id="ARBA00022989"/>
    </source>
</evidence>
<dbReference type="InterPro" id="IPR023298">
    <property type="entry name" value="ATPase_P-typ_TM_dom_sf"/>
</dbReference>
<accession>A0A1M5H5F2</accession>
<dbReference type="SFLD" id="SFLDF00027">
    <property type="entry name" value="p-type_atpase"/>
    <property type="match status" value="1"/>
</dbReference>
<dbReference type="GO" id="GO:0016887">
    <property type="term" value="F:ATP hydrolysis activity"/>
    <property type="evidence" value="ECO:0007669"/>
    <property type="project" value="InterPro"/>
</dbReference>
<evidence type="ECO:0000256" key="9">
    <source>
        <dbReference type="ARBA" id="ARBA00022840"/>
    </source>
</evidence>
<keyword evidence="9 16" id="KW-0067">ATP-binding</keyword>
<keyword evidence="11 16" id="KW-0630">Potassium</keyword>
<protein>
    <recommendedName>
        <fullName evidence="16">Potassium-transporting ATPase ATP-binding subunit</fullName>
        <ecNumber evidence="16">7.2.2.6</ecNumber>
    </recommendedName>
    <alternativeName>
        <fullName evidence="16">ATP phosphohydrolase [potassium-transporting] B chain</fullName>
    </alternativeName>
    <alternativeName>
        <fullName evidence="16">Potassium-binding and translocating subunit B</fullName>
    </alternativeName>
    <alternativeName>
        <fullName evidence="16">Potassium-translocating ATPase B chain</fullName>
    </alternativeName>
</protein>
<keyword evidence="5 16" id="KW-0597">Phosphoprotein</keyword>
<dbReference type="Gene3D" id="2.70.150.10">
    <property type="entry name" value="Calcium-transporting ATPase, cytoplasmic transduction domain A"/>
    <property type="match status" value="1"/>
</dbReference>
<dbReference type="InterPro" id="IPR006391">
    <property type="entry name" value="P-type_ATPase_bsu_IA"/>
</dbReference>
<dbReference type="GO" id="GO:0000287">
    <property type="term" value="F:magnesium ion binding"/>
    <property type="evidence" value="ECO:0007669"/>
    <property type="project" value="UniProtKB-UniRule"/>
</dbReference>
<dbReference type="FunFam" id="2.70.150.10:FF:000033">
    <property type="entry name" value="Potassium-transporting ATPase ATP-binding subunit"/>
    <property type="match status" value="1"/>
</dbReference>
<comment type="subunit">
    <text evidence="16">The system is composed of three essential subunits: KdpA, KdpB and KdpC.</text>
</comment>
<dbReference type="SUPFAM" id="SSF81660">
    <property type="entry name" value="Metal cation-transporting ATPase, ATP-binding domain N"/>
    <property type="match status" value="1"/>
</dbReference>
<evidence type="ECO:0000313" key="18">
    <source>
        <dbReference type="EMBL" id="SHG11241.1"/>
    </source>
</evidence>
<dbReference type="PROSITE" id="PS01229">
    <property type="entry name" value="COF_2"/>
    <property type="match status" value="1"/>
</dbReference>
<dbReference type="InterPro" id="IPR044492">
    <property type="entry name" value="P_typ_ATPase_HD_dom"/>
</dbReference>
<dbReference type="PRINTS" id="PR00119">
    <property type="entry name" value="CATATPASE"/>
</dbReference>
<dbReference type="EC" id="7.2.2.6" evidence="16"/>
<dbReference type="InterPro" id="IPR008250">
    <property type="entry name" value="ATPase_P-typ_transduc_dom_A_sf"/>
</dbReference>
<evidence type="ECO:0000313" key="19">
    <source>
        <dbReference type="Proteomes" id="UP000190675"/>
    </source>
</evidence>
<dbReference type="Pfam" id="PF00702">
    <property type="entry name" value="Hydrolase"/>
    <property type="match status" value="1"/>
</dbReference>
<feature type="transmembrane region" description="Helical" evidence="16">
    <location>
        <begin position="40"/>
        <end position="57"/>
    </location>
</feature>
<dbReference type="EMBL" id="LT670818">
    <property type="protein sequence ID" value="SHG11241.1"/>
    <property type="molecule type" value="Genomic_DNA"/>
</dbReference>
<feature type="binding site" evidence="16">
    <location>
        <position position="398"/>
    </location>
    <ligand>
        <name>ATP</name>
        <dbReference type="ChEBI" id="CHEBI:30616"/>
    </ligand>
</feature>
<feature type="transmembrane region" description="Helical" evidence="16">
    <location>
        <begin position="635"/>
        <end position="655"/>
    </location>
</feature>
<feature type="binding site" evidence="16">
    <location>
        <position position="537"/>
    </location>
    <ligand>
        <name>Mg(2+)</name>
        <dbReference type="ChEBI" id="CHEBI:18420"/>
    </ligand>
</feature>
<dbReference type="SUPFAM" id="SSF81665">
    <property type="entry name" value="Calcium ATPase, transmembrane domain M"/>
    <property type="match status" value="1"/>
</dbReference>
<dbReference type="OrthoDB" id="391538at2"/>
<dbReference type="PROSITE" id="PS00154">
    <property type="entry name" value="ATPASE_E1_E2"/>
    <property type="match status" value="1"/>
</dbReference>
<evidence type="ECO:0000256" key="10">
    <source>
        <dbReference type="ARBA" id="ARBA00022842"/>
    </source>
</evidence>
<keyword evidence="2 16" id="KW-0813">Transport</keyword>
<evidence type="ECO:0000256" key="1">
    <source>
        <dbReference type="ARBA" id="ARBA00004370"/>
    </source>
</evidence>
<evidence type="ECO:0000256" key="16">
    <source>
        <dbReference type="HAMAP-Rule" id="MF_00285"/>
    </source>
</evidence>
<feature type="active site" description="4-aspartylphosphate intermediate" evidence="16">
    <location>
        <position position="310"/>
    </location>
</feature>
<gene>
    <name evidence="16" type="primary">kdpB</name>
    <name evidence="18" type="ORF">SAMN05444169_0598</name>
</gene>
<evidence type="ECO:0000256" key="15">
    <source>
        <dbReference type="ARBA" id="ARBA00023136"/>
    </source>
</evidence>
<dbReference type="SFLD" id="SFLDG00002">
    <property type="entry name" value="C1.7:_P-type_atpase_like"/>
    <property type="match status" value="1"/>
</dbReference>
<dbReference type="SFLD" id="SFLDS00003">
    <property type="entry name" value="Haloacid_Dehalogenase"/>
    <property type="match status" value="1"/>
</dbReference>
<evidence type="ECO:0000256" key="7">
    <source>
        <dbReference type="ARBA" id="ARBA00022723"/>
    </source>
</evidence>
<comment type="function">
    <text evidence="16">Part of the high-affinity ATP-driven potassium transport (or Kdp) system, which catalyzes the hydrolysis of ATP coupled with the electrogenic transport of potassium into the cytoplasm. This subunit is responsible for energy coupling to the transport system and for the release of the potassium ions to the cytoplasm.</text>
</comment>
<feature type="binding site" evidence="16">
    <location>
        <position position="351"/>
    </location>
    <ligand>
        <name>ATP</name>
        <dbReference type="ChEBI" id="CHEBI:30616"/>
    </ligand>
</feature>
<keyword evidence="8 16" id="KW-0547">Nucleotide-binding</keyword>
<organism evidence="18 19">
    <name type="scientific">Bradyrhizobium erythrophlei</name>
    <dbReference type="NCBI Taxonomy" id="1437360"/>
    <lineage>
        <taxon>Bacteria</taxon>
        <taxon>Pseudomonadati</taxon>
        <taxon>Pseudomonadota</taxon>
        <taxon>Alphaproteobacteria</taxon>
        <taxon>Hyphomicrobiales</taxon>
        <taxon>Nitrobacteraceae</taxon>
        <taxon>Bradyrhizobium</taxon>
    </lineage>
</organism>
<feature type="transmembrane region" description="Helical" evidence="16">
    <location>
        <begin position="606"/>
        <end position="629"/>
    </location>
</feature>
<dbReference type="AlphaFoldDB" id="A0A1M5H5F2"/>
<dbReference type="CDD" id="cd02078">
    <property type="entry name" value="P-type_ATPase_K"/>
    <property type="match status" value="1"/>
</dbReference>
<dbReference type="Pfam" id="PF00122">
    <property type="entry name" value="E1-E2_ATPase"/>
    <property type="match status" value="1"/>
</dbReference>
<reference evidence="18 19" key="1">
    <citation type="submission" date="2016-11" db="EMBL/GenBank/DDBJ databases">
        <authorList>
            <person name="Jaros S."/>
            <person name="Januszkiewicz K."/>
            <person name="Wedrychowicz H."/>
        </authorList>
    </citation>
    <scope>NUCLEOTIDE SEQUENCE [LARGE SCALE GENOMIC DNA]</scope>
    <source>
        <strain evidence="18 19">GAS242</strain>
    </source>
</reference>
<dbReference type="SUPFAM" id="SSF56784">
    <property type="entry name" value="HAD-like"/>
    <property type="match status" value="1"/>
</dbReference>
<dbReference type="InterPro" id="IPR023214">
    <property type="entry name" value="HAD_sf"/>
</dbReference>
<dbReference type="PANTHER" id="PTHR43743">
    <property type="entry name" value="POTASSIUM-TRANSPORTING ATPASE ATP-BINDING SUBUNIT"/>
    <property type="match status" value="1"/>
</dbReference>
<feature type="transmembrane region" description="Helical" evidence="16">
    <location>
        <begin position="69"/>
        <end position="87"/>
    </location>
</feature>
<evidence type="ECO:0000256" key="12">
    <source>
        <dbReference type="ARBA" id="ARBA00022967"/>
    </source>
</evidence>
<keyword evidence="4 16" id="KW-0633">Potassium transport</keyword>
<keyword evidence="15 16" id="KW-0472">Membrane</keyword>
<dbReference type="RefSeq" id="WP_079564572.1">
    <property type="nucleotide sequence ID" value="NZ_LT670818.1"/>
</dbReference>
<name>A0A1M5H5F2_9BRAD</name>
<comment type="subcellular location">
    <subcellularLocation>
        <location evidence="16">Cell membrane</location>
        <topology evidence="16">Multi-pass membrane protein</topology>
    </subcellularLocation>
    <subcellularLocation>
        <location evidence="1">Membrane</location>
    </subcellularLocation>
</comment>
<evidence type="ECO:0000256" key="14">
    <source>
        <dbReference type="ARBA" id="ARBA00023065"/>
    </source>
</evidence>
<dbReference type="GO" id="GO:0005524">
    <property type="term" value="F:ATP binding"/>
    <property type="evidence" value="ECO:0007669"/>
    <property type="project" value="UniProtKB-UniRule"/>
</dbReference>
<dbReference type="NCBIfam" id="TIGR01497">
    <property type="entry name" value="kdpB"/>
    <property type="match status" value="1"/>
</dbReference>
<feature type="transmembrane region" description="Helical" evidence="16">
    <location>
        <begin position="675"/>
        <end position="700"/>
    </location>
</feature>
<feature type="binding site" evidence="16">
    <location>
        <position position="347"/>
    </location>
    <ligand>
        <name>ATP</name>
        <dbReference type="ChEBI" id="CHEBI:30616"/>
    </ligand>
</feature>
<proteinExistence type="inferred from homology"/>
<dbReference type="InterPro" id="IPR018303">
    <property type="entry name" value="ATPase_P-typ_P_site"/>
</dbReference>
<dbReference type="InterPro" id="IPR023299">
    <property type="entry name" value="ATPase_P-typ_cyto_dom_N"/>
</dbReference>
<keyword evidence="10 16" id="KW-0460">Magnesium</keyword>
<dbReference type="InterPro" id="IPR001757">
    <property type="entry name" value="P_typ_ATPase"/>
</dbReference>
<feature type="transmembrane region" description="Helical" evidence="16">
    <location>
        <begin position="222"/>
        <end position="246"/>
    </location>
</feature>
<evidence type="ECO:0000259" key="17">
    <source>
        <dbReference type="Pfam" id="PF00122"/>
    </source>
</evidence>
<comment type="similarity">
    <text evidence="16">Belongs to the cation transport ATPase (P-type) (TC 3.A.3) family. Type IA subfamily.</text>
</comment>
<dbReference type="SUPFAM" id="SSF81653">
    <property type="entry name" value="Calcium ATPase, transduction domain A"/>
    <property type="match status" value="1"/>
</dbReference>
<dbReference type="Gene3D" id="3.40.50.1000">
    <property type="entry name" value="HAD superfamily/HAD-like"/>
    <property type="match status" value="1"/>
</dbReference>
<dbReference type="FunFam" id="3.40.1110.10:FF:000007">
    <property type="entry name" value="Potassium-transporting ATPase ATP-binding subunit"/>
    <property type="match status" value="1"/>
</dbReference>
<keyword evidence="13 16" id="KW-1133">Transmembrane helix</keyword>
<evidence type="ECO:0000256" key="3">
    <source>
        <dbReference type="ARBA" id="ARBA00022475"/>
    </source>
</evidence>
<evidence type="ECO:0000256" key="2">
    <source>
        <dbReference type="ARBA" id="ARBA00022448"/>
    </source>
</evidence>
<comment type="catalytic activity">
    <reaction evidence="16">
        <text>K(+)(out) + ATP + H2O = K(+)(in) + ADP + phosphate + H(+)</text>
        <dbReference type="Rhea" id="RHEA:16777"/>
        <dbReference type="ChEBI" id="CHEBI:15377"/>
        <dbReference type="ChEBI" id="CHEBI:15378"/>
        <dbReference type="ChEBI" id="CHEBI:29103"/>
        <dbReference type="ChEBI" id="CHEBI:30616"/>
        <dbReference type="ChEBI" id="CHEBI:43474"/>
        <dbReference type="ChEBI" id="CHEBI:456216"/>
        <dbReference type="EC" id="7.2.2.6"/>
    </reaction>
</comment>
<dbReference type="GO" id="GO:0005886">
    <property type="term" value="C:plasma membrane"/>
    <property type="evidence" value="ECO:0007669"/>
    <property type="project" value="UniProtKB-SubCell"/>
</dbReference>
<feature type="transmembrane region" description="Helical" evidence="16">
    <location>
        <begin position="252"/>
        <end position="277"/>
    </location>
</feature>
<keyword evidence="6 16" id="KW-0812">Transmembrane</keyword>
<keyword evidence="12 16" id="KW-1278">Translocase</keyword>
<dbReference type="InterPro" id="IPR059000">
    <property type="entry name" value="ATPase_P-type_domA"/>
</dbReference>